<feature type="transmembrane region" description="Helical" evidence="1">
    <location>
        <begin position="127"/>
        <end position="148"/>
    </location>
</feature>
<organism evidence="3">
    <name type="scientific">marine sediment metagenome</name>
    <dbReference type="NCBI Taxonomy" id="412755"/>
    <lineage>
        <taxon>unclassified sequences</taxon>
        <taxon>metagenomes</taxon>
        <taxon>ecological metagenomes</taxon>
    </lineage>
</organism>
<reference evidence="3" key="1">
    <citation type="journal article" date="2015" name="Nature">
        <title>Complex archaea that bridge the gap between prokaryotes and eukaryotes.</title>
        <authorList>
            <person name="Spang A."/>
            <person name="Saw J.H."/>
            <person name="Jorgensen S.L."/>
            <person name="Zaremba-Niedzwiedzka K."/>
            <person name="Martijn J."/>
            <person name="Lind A.E."/>
            <person name="van Eijk R."/>
            <person name="Schleper C."/>
            <person name="Guy L."/>
            <person name="Ettema T.J."/>
        </authorList>
    </citation>
    <scope>NUCLEOTIDE SEQUENCE</scope>
</reference>
<sequence length="157" mass="17237">MAIDLSGNSSTEIFEFNLDTLEPQLDINSPTEGMKVSETLLIDFTVNDVNLPENEAVFILLPTGETIIDKTLFEFDTSSLDDGDYEIQITSSDKAVNIATKTIQFTVDHSITDKKPTDVETTIDSSYYLIIGIGIGIAIGASFIPLAIRKKKISKKQ</sequence>
<keyword evidence="1" id="KW-0472">Membrane</keyword>
<dbReference type="Gene3D" id="2.60.40.10">
    <property type="entry name" value="Immunoglobulins"/>
    <property type="match status" value="1"/>
</dbReference>
<accession>A0A0F9D1Y8</accession>
<dbReference type="AlphaFoldDB" id="A0A0F9D1Y8"/>
<dbReference type="InterPro" id="IPR013783">
    <property type="entry name" value="Ig-like_fold"/>
</dbReference>
<keyword evidence="1" id="KW-0812">Transmembrane</keyword>
<proteinExistence type="predicted"/>
<keyword evidence="1" id="KW-1133">Transmembrane helix</keyword>
<comment type="caution">
    <text evidence="3">The sequence shown here is derived from an EMBL/GenBank/DDBJ whole genome shotgun (WGS) entry which is preliminary data.</text>
</comment>
<name>A0A0F9D1Y8_9ZZZZ</name>
<dbReference type="EMBL" id="LAZR01030801">
    <property type="protein sequence ID" value="KKL55554.1"/>
    <property type="molecule type" value="Genomic_DNA"/>
</dbReference>
<dbReference type="InterPro" id="IPR044016">
    <property type="entry name" value="Big_13"/>
</dbReference>
<dbReference type="Pfam" id="PF19077">
    <property type="entry name" value="Big_13"/>
    <property type="match status" value="1"/>
</dbReference>
<protein>
    <recommendedName>
        <fullName evidence="2">Bacterial Ig-like domain-containing protein</fullName>
    </recommendedName>
</protein>
<evidence type="ECO:0000259" key="2">
    <source>
        <dbReference type="Pfam" id="PF19077"/>
    </source>
</evidence>
<evidence type="ECO:0000256" key="1">
    <source>
        <dbReference type="SAM" id="Phobius"/>
    </source>
</evidence>
<gene>
    <name evidence="3" type="ORF">LCGC14_2254290</name>
</gene>
<evidence type="ECO:0000313" key="3">
    <source>
        <dbReference type="EMBL" id="KKL55554.1"/>
    </source>
</evidence>
<feature type="domain" description="Bacterial Ig-like" evidence="2">
    <location>
        <begin position="73"/>
        <end position="108"/>
    </location>
</feature>